<gene>
    <name evidence="1" type="ORF">C9J27_04840</name>
</gene>
<accession>A0A2T3KL79</accession>
<name>A0A2T3KL79_9GAMM</name>
<evidence type="ECO:0000313" key="1">
    <source>
        <dbReference type="EMBL" id="PSV00462.1"/>
    </source>
</evidence>
<dbReference type="EMBL" id="PYNF01000003">
    <property type="protein sequence ID" value="PSV00462.1"/>
    <property type="molecule type" value="Genomic_DNA"/>
</dbReference>
<protein>
    <submittedName>
        <fullName evidence="1">Uncharacterized protein</fullName>
    </submittedName>
</protein>
<reference evidence="1 2" key="1">
    <citation type="submission" date="2018-01" db="EMBL/GenBank/DDBJ databases">
        <title>Whole genome sequencing of Histamine producing bacteria.</title>
        <authorList>
            <person name="Butler K."/>
        </authorList>
    </citation>
    <scope>NUCLEOTIDE SEQUENCE [LARGE SCALE GENOMIC DNA]</scope>
    <source>
        <strain evidence="1 2">FS-7.2</strain>
    </source>
</reference>
<proteinExistence type="predicted"/>
<dbReference type="RefSeq" id="WP_107289092.1">
    <property type="nucleotide sequence ID" value="NZ_PYNF01000003.1"/>
</dbReference>
<organism evidence="1 2">
    <name type="scientific">Photobacterium kishitanii</name>
    <dbReference type="NCBI Taxonomy" id="318456"/>
    <lineage>
        <taxon>Bacteria</taxon>
        <taxon>Pseudomonadati</taxon>
        <taxon>Pseudomonadota</taxon>
        <taxon>Gammaproteobacteria</taxon>
        <taxon>Vibrionales</taxon>
        <taxon>Vibrionaceae</taxon>
        <taxon>Photobacterium</taxon>
    </lineage>
</organism>
<evidence type="ECO:0000313" key="2">
    <source>
        <dbReference type="Proteomes" id="UP000241426"/>
    </source>
</evidence>
<comment type="caution">
    <text evidence="1">The sequence shown here is derived from an EMBL/GenBank/DDBJ whole genome shotgun (WGS) entry which is preliminary data.</text>
</comment>
<dbReference type="AlphaFoldDB" id="A0A2T3KL79"/>
<dbReference type="Proteomes" id="UP000241426">
    <property type="component" value="Unassembled WGS sequence"/>
</dbReference>
<sequence length="109" mass="12304">MNINKKAVTRKENGTGVEYCYFACSGRVENERFFDNLVTELCCDEDGLGYRANELIYTLLMSGWNVSSIEIKQHATIALTKEDNTDSMQIDCDIIEHGLAVALYIARNN</sequence>